<dbReference type="InParanoid" id="C4XZD0"/>
<accession>C4XZD0</accession>
<organism evidence="1 2">
    <name type="scientific">Clavispora lusitaniae (strain ATCC 42720)</name>
    <name type="common">Yeast</name>
    <name type="synonym">Candida lusitaniae</name>
    <dbReference type="NCBI Taxonomy" id="306902"/>
    <lineage>
        <taxon>Eukaryota</taxon>
        <taxon>Fungi</taxon>
        <taxon>Dikarya</taxon>
        <taxon>Ascomycota</taxon>
        <taxon>Saccharomycotina</taxon>
        <taxon>Pichiomycetes</taxon>
        <taxon>Metschnikowiaceae</taxon>
        <taxon>Clavispora</taxon>
    </lineage>
</organism>
<evidence type="ECO:0000313" key="1">
    <source>
        <dbReference type="EMBL" id="EEQ37189.1"/>
    </source>
</evidence>
<dbReference type="GeneID" id="8498558"/>
<dbReference type="HOGENOM" id="CLU_1098389_0_0_1"/>
<name>C4XZD0_CLAL4</name>
<gene>
    <name evidence="1" type="ORF">CLUG_01312</name>
</gene>
<dbReference type="VEuPathDB" id="FungiDB:CLUG_01312"/>
<evidence type="ECO:0000313" key="2">
    <source>
        <dbReference type="Proteomes" id="UP000007703"/>
    </source>
</evidence>
<dbReference type="KEGG" id="clu:CLUG_01312"/>
<sequence length="253" mass="29292">MCFDQICEDLIAIQSRRSETILTKGNLFQSFSSSGNDLKRIDKFSVLSRYICTHSQRDQNPPMPDTFMTRPLSRSTSILKVRDRLNMLMGHSLHDDEDEYICFEAPAARTLFHTHEDCLIYKYLLYRDRYKSKVHVLYFKWWLWFEDEKGGRMEELIETAGQLEIKMKDIHRTLQTAANEGKVLSTHIMRMGIEPLASSPLLEHGDCITLRADIGCAVPFFDSVAHLLLKDELYYPADMSSTYTDSTKLKQSG</sequence>
<dbReference type="EMBL" id="CH408077">
    <property type="protein sequence ID" value="EEQ37189.1"/>
    <property type="molecule type" value="Genomic_DNA"/>
</dbReference>
<reference evidence="1 2" key="1">
    <citation type="journal article" date="2009" name="Nature">
        <title>Evolution of pathogenicity and sexual reproduction in eight Candida genomes.</title>
        <authorList>
            <person name="Butler G."/>
            <person name="Rasmussen M.D."/>
            <person name="Lin M.F."/>
            <person name="Santos M.A."/>
            <person name="Sakthikumar S."/>
            <person name="Munro C.A."/>
            <person name="Rheinbay E."/>
            <person name="Grabherr M."/>
            <person name="Forche A."/>
            <person name="Reedy J.L."/>
            <person name="Agrafioti I."/>
            <person name="Arnaud M.B."/>
            <person name="Bates S."/>
            <person name="Brown A.J."/>
            <person name="Brunke S."/>
            <person name="Costanzo M.C."/>
            <person name="Fitzpatrick D.A."/>
            <person name="de Groot P.W."/>
            <person name="Harris D."/>
            <person name="Hoyer L.L."/>
            <person name="Hube B."/>
            <person name="Klis F.M."/>
            <person name="Kodira C."/>
            <person name="Lennard N."/>
            <person name="Logue M.E."/>
            <person name="Martin R."/>
            <person name="Neiman A.M."/>
            <person name="Nikolaou E."/>
            <person name="Quail M.A."/>
            <person name="Quinn J."/>
            <person name="Santos M.C."/>
            <person name="Schmitzberger F.F."/>
            <person name="Sherlock G."/>
            <person name="Shah P."/>
            <person name="Silverstein K.A."/>
            <person name="Skrzypek M.S."/>
            <person name="Soll D."/>
            <person name="Staggs R."/>
            <person name="Stansfield I."/>
            <person name="Stumpf M.P."/>
            <person name="Sudbery P.E."/>
            <person name="Srikantha T."/>
            <person name="Zeng Q."/>
            <person name="Berman J."/>
            <person name="Berriman M."/>
            <person name="Heitman J."/>
            <person name="Gow N.A."/>
            <person name="Lorenz M.C."/>
            <person name="Birren B.W."/>
            <person name="Kellis M."/>
            <person name="Cuomo C.A."/>
        </authorList>
    </citation>
    <scope>NUCLEOTIDE SEQUENCE [LARGE SCALE GENOMIC DNA]</scope>
    <source>
        <strain evidence="1 2">ATCC 42720</strain>
    </source>
</reference>
<proteinExistence type="predicted"/>
<dbReference type="AlphaFoldDB" id="C4XZD0"/>
<protein>
    <submittedName>
        <fullName evidence="1">Uncharacterized protein</fullName>
    </submittedName>
</protein>
<dbReference type="Proteomes" id="UP000007703">
    <property type="component" value="Unassembled WGS sequence"/>
</dbReference>